<keyword evidence="1" id="KW-0812">Transmembrane</keyword>
<gene>
    <name evidence="2" type="ORF">HMPREF9470_01835</name>
</gene>
<proteinExistence type="predicted"/>
<dbReference type="OrthoDB" id="9795582at2"/>
<organism evidence="2 3">
    <name type="scientific">[Clostridium] citroniae WAL-19142</name>
    <dbReference type="NCBI Taxonomy" id="742734"/>
    <lineage>
        <taxon>Bacteria</taxon>
        <taxon>Bacillati</taxon>
        <taxon>Bacillota</taxon>
        <taxon>Clostridia</taxon>
        <taxon>Lachnospirales</taxon>
        <taxon>Lachnospiraceae</taxon>
        <taxon>Enterocloster</taxon>
    </lineage>
</organism>
<evidence type="ECO:0008006" key="4">
    <source>
        <dbReference type="Google" id="ProtNLM"/>
    </source>
</evidence>
<dbReference type="PANTHER" id="PTHR32502:SF23">
    <property type="entry name" value="TRANSPORT PROTEIN, PTS SYSTEM"/>
    <property type="match status" value="1"/>
</dbReference>
<evidence type="ECO:0000313" key="2">
    <source>
        <dbReference type="EMBL" id="KMW20991.1"/>
    </source>
</evidence>
<feature type="transmembrane region" description="Helical" evidence="1">
    <location>
        <begin position="240"/>
        <end position="257"/>
    </location>
</feature>
<evidence type="ECO:0000256" key="1">
    <source>
        <dbReference type="SAM" id="Phobius"/>
    </source>
</evidence>
<reference evidence="2 3" key="1">
    <citation type="submission" date="2011-04" db="EMBL/GenBank/DDBJ databases">
        <title>The Genome Sequence of Clostridium citroniae WAL-19142.</title>
        <authorList>
            <consortium name="The Broad Institute Genome Sequencing Platform"/>
            <person name="Earl A."/>
            <person name="Ward D."/>
            <person name="Feldgarden M."/>
            <person name="Gevers D."/>
            <person name="Warren Y.A."/>
            <person name="Tyrrell K.L."/>
            <person name="Citron D.M."/>
            <person name="Goldstein E.J."/>
            <person name="Daigneault M."/>
            <person name="Allen-Vercoe E."/>
            <person name="Young S.K."/>
            <person name="Zeng Q."/>
            <person name="Gargeya S."/>
            <person name="Fitzgerald M."/>
            <person name="Haas B."/>
            <person name="Abouelleil A."/>
            <person name="Alvarado L."/>
            <person name="Arachchi H.M."/>
            <person name="Berlin A."/>
            <person name="Brown A."/>
            <person name="Chapman S.B."/>
            <person name="Chen Z."/>
            <person name="Dunbar C."/>
            <person name="Freedman E."/>
            <person name="Gearin G."/>
            <person name="Gellesch M."/>
            <person name="Goldberg J."/>
            <person name="Griggs A."/>
            <person name="Gujja S."/>
            <person name="Heilman E.R."/>
            <person name="Heiman D."/>
            <person name="Howarth C."/>
            <person name="Larson L."/>
            <person name="Lui A."/>
            <person name="MacDonald P.J."/>
            <person name="Mehta T."/>
            <person name="Montmayeur A."/>
            <person name="Murphy C."/>
            <person name="Neiman D."/>
            <person name="Pearson M."/>
            <person name="Priest M."/>
            <person name="Roberts A."/>
            <person name="Saif S."/>
            <person name="Shea T."/>
            <person name="Shenoy N."/>
            <person name="Sisk P."/>
            <person name="Stolte C."/>
            <person name="Sykes S."/>
            <person name="White J."/>
            <person name="Yandava C."/>
            <person name="Wortman J."/>
            <person name="Nusbaum C."/>
            <person name="Birren B."/>
        </authorList>
    </citation>
    <scope>NUCLEOTIDE SEQUENCE [LARGE SCALE GENOMIC DNA]</scope>
    <source>
        <strain evidence="2 3">WAL-19142</strain>
    </source>
</reference>
<feature type="transmembrane region" description="Helical" evidence="1">
    <location>
        <begin position="269"/>
        <end position="288"/>
    </location>
</feature>
<feature type="transmembrane region" description="Helical" evidence="1">
    <location>
        <begin position="136"/>
        <end position="156"/>
    </location>
</feature>
<dbReference type="GeneID" id="93164441"/>
<dbReference type="Pfam" id="PF03613">
    <property type="entry name" value="EIID-AGA"/>
    <property type="match status" value="1"/>
</dbReference>
<dbReference type="GO" id="GO:0005886">
    <property type="term" value="C:plasma membrane"/>
    <property type="evidence" value="ECO:0007669"/>
    <property type="project" value="TreeGrafter"/>
</dbReference>
<dbReference type="PATRIC" id="fig|742734.4.peg.1968"/>
<dbReference type="AlphaFoldDB" id="A0A0J9C9H1"/>
<dbReference type="InterPro" id="IPR050303">
    <property type="entry name" value="GatZ_KbaZ_carbometab"/>
</dbReference>
<name>A0A0J9C9H1_9FIRM</name>
<dbReference type="PROSITE" id="PS51108">
    <property type="entry name" value="PTS_EIID"/>
    <property type="match status" value="1"/>
</dbReference>
<accession>A0A0J9C9H1</accession>
<comment type="caution">
    <text evidence="2">The sequence shown here is derived from an EMBL/GenBank/DDBJ whole genome shotgun (WGS) entry which is preliminary data.</text>
</comment>
<feature type="transmembrane region" description="Helical" evidence="1">
    <location>
        <begin position="190"/>
        <end position="212"/>
    </location>
</feature>
<dbReference type="GO" id="GO:0009401">
    <property type="term" value="P:phosphoenolpyruvate-dependent sugar phosphotransferase system"/>
    <property type="evidence" value="ECO:0007669"/>
    <property type="project" value="InterPro"/>
</dbReference>
<dbReference type="Proteomes" id="UP000037392">
    <property type="component" value="Unassembled WGS sequence"/>
</dbReference>
<dbReference type="RefSeq" id="WP_048929708.1">
    <property type="nucleotide sequence ID" value="NZ_KQ235877.1"/>
</dbReference>
<dbReference type="InterPro" id="IPR004704">
    <property type="entry name" value="PTS_IID_man"/>
</dbReference>
<keyword evidence="1" id="KW-0472">Membrane</keyword>
<sequence>MSRQLSKKTLDQSFWNWFFWNGCSQQAESMLGMAFGQSMAPVVEELYDTKEEKAQALKRHVTLFNTEAQVGSICNGIVCGMEEANANGQCTPDVINTVKVALIGPTSAIGDSLWVATIIPILLTICMSISQGLDSSMALVGAVIYLLAYPVLTCILSRKLFYFGYKSGLEGMSGFMATGKMDILTNSMNFMGLLVVGALTASFVSCSIPFQIVKDVFDAATGEVLAGQVIFNADATINNIFPRLVPLGLTLGVYWLYAKKKWSPLKLMGLILVLAAILTGIGYMSGFYA</sequence>
<protein>
    <recommendedName>
        <fullName evidence="4">PTS system mannose/fructose/sorbose family IID component</fullName>
    </recommendedName>
</protein>
<dbReference type="PANTHER" id="PTHR32502">
    <property type="entry name" value="N-ACETYLGALACTOSAMINE PERMEASE II COMPONENT-RELATED"/>
    <property type="match status" value="1"/>
</dbReference>
<keyword evidence="1" id="KW-1133">Transmembrane helix</keyword>
<dbReference type="EMBL" id="ADLK01000017">
    <property type="protein sequence ID" value="KMW20991.1"/>
    <property type="molecule type" value="Genomic_DNA"/>
</dbReference>
<evidence type="ECO:0000313" key="3">
    <source>
        <dbReference type="Proteomes" id="UP000037392"/>
    </source>
</evidence>